<name>D9SNT3_CLOC7</name>
<evidence type="ECO:0000313" key="2">
    <source>
        <dbReference type="EMBL" id="ADL49954.1"/>
    </source>
</evidence>
<dbReference type="PROSITE" id="PS50943">
    <property type="entry name" value="HTH_CROC1"/>
    <property type="match status" value="1"/>
</dbReference>
<dbReference type="KEGG" id="ccb:Clocel_0166"/>
<sequence length="66" mass="7821">MLKELRINKGITCTFVAKKLKISRDRLRRIEEGEVMLPAEFVPVLAELYGVTYEELINRRAQEWKK</sequence>
<dbReference type="AlphaFoldDB" id="D9SNT3"/>
<dbReference type="RefSeq" id="WP_010075289.1">
    <property type="nucleotide sequence ID" value="NC_014393.1"/>
</dbReference>
<dbReference type="OrthoDB" id="2361665at2"/>
<dbReference type="STRING" id="573061.Clocel_0166"/>
<dbReference type="SUPFAM" id="SSF47413">
    <property type="entry name" value="lambda repressor-like DNA-binding domains"/>
    <property type="match status" value="1"/>
</dbReference>
<evidence type="ECO:0000259" key="1">
    <source>
        <dbReference type="PROSITE" id="PS50943"/>
    </source>
</evidence>
<dbReference type="Pfam" id="PF13560">
    <property type="entry name" value="HTH_31"/>
    <property type="match status" value="1"/>
</dbReference>
<keyword evidence="3" id="KW-1185">Reference proteome</keyword>
<accession>D9SNT3</accession>
<feature type="domain" description="HTH cro/C1-type" evidence="1">
    <location>
        <begin position="2"/>
        <end position="56"/>
    </location>
</feature>
<gene>
    <name evidence="2" type="ordered locus">Clocel_0166</name>
</gene>
<dbReference type="Proteomes" id="UP000002730">
    <property type="component" value="Chromosome"/>
</dbReference>
<dbReference type="EMBL" id="CP002160">
    <property type="protein sequence ID" value="ADL49954.1"/>
    <property type="molecule type" value="Genomic_DNA"/>
</dbReference>
<reference evidence="2 3" key="1">
    <citation type="submission" date="2010-08" db="EMBL/GenBank/DDBJ databases">
        <title>Complete sequence of Clostridium cellulovorans 743B.</title>
        <authorList>
            <consortium name="US DOE Joint Genome Institute"/>
            <person name="Lucas S."/>
            <person name="Copeland A."/>
            <person name="Lapidus A."/>
            <person name="Cheng J.-F."/>
            <person name="Bruce D."/>
            <person name="Goodwin L."/>
            <person name="Pitluck S."/>
            <person name="Chertkov O."/>
            <person name="Detter J.C."/>
            <person name="Han C."/>
            <person name="Tapia R."/>
            <person name="Land M."/>
            <person name="Hauser L."/>
            <person name="Chang Y.-J."/>
            <person name="Jeffries C."/>
            <person name="Kyrpides N."/>
            <person name="Ivanova N."/>
            <person name="Mikhailova N."/>
            <person name="Hemme C.L."/>
            <person name="Woyke T."/>
        </authorList>
    </citation>
    <scope>NUCLEOTIDE SEQUENCE [LARGE SCALE GENOMIC DNA]</scope>
    <source>
        <strain evidence="3">ATCC 35296 / DSM 3052 / OCM 3 / 743B</strain>
    </source>
</reference>
<dbReference type="SMART" id="SM00530">
    <property type="entry name" value="HTH_XRE"/>
    <property type="match status" value="1"/>
</dbReference>
<protein>
    <submittedName>
        <fullName evidence="2">Helix-turn-helix domain protein</fullName>
    </submittedName>
</protein>
<dbReference type="InterPro" id="IPR010982">
    <property type="entry name" value="Lambda_DNA-bd_dom_sf"/>
</dbReference>
<evidence type="ECO:0000313" key="3">
    <source>
        <dbReference type="Proteomes" id="UP000002730"/>
    </source>
</evidence>
<dbReference type="InterPro" id="IPR001387">
    <property type="entry name" value="Cro/C1-type_HTH"/>
</dbReference>
<dbReference type="GO" id="GO:0003677">
    <property type="term" value="F:DNA binding"/>
    <property type="evidence" value="ECO:0007669"/>
    <property type="project" value="InterPro"/>
</dbReference>
<organism evidence="2 3">
    <name type="scientific">Clostridium cellulovorans (strain ATCC 35296 / DSM 3052 / OCM 3 / 743B)</name>
    <dbReference type="NCBI Taxonomy" id="573061"/>
    <lineage>
        <taxon>Bacteria</taxon>
        <taxon>Bacillati</taxon>
        <taxon>Bacillota</taxon>
        <taxon>Clostridia</taxon>
        <taxon>Eubacteriales</taxon>
        <taxon>Clostridiaceae</taxon>
        <taxon>Clostridium</taxon>
    </lineage>
</organism>
<dbReference type="Gene3D" id="1.10.260.40">
    <property type="entry name" value="lambda repressor-like DNA-binding domains"/>
    <property type="match status" value="1"/>
</dbReference>
<dbReference type="CDD" id="cd00093">
    <property type="entry name" value="HTH_XRE"/>
    <property type="match status" value="1"/>
</dbReference>
<proteinExistence type="predicted"/>
<dbReference type="HOGENOM" id="CLU_2823445_0_0_9"/>